<dbReference type="SUPFAM" id="SSF53254">
    <property type="entry name" value="Phosphoglycerate mutase-like"/>
    <property type="match status" value="1"/>
</dbReference>
<keyword evidence="2" id="KW-1185">Reference proteome</keyword>
<dbReference type="RefSeq" id="WP_146564418.1">
    <property type="nucleotide sequence ID" value="NZ_SIHJ01000001.1"/>
</dbReference>
<evidence type="ECO:0000313" key="1">
    <source>
        <dbReference type="EMBL" id="TWT37056.1"/>
    </source>
</evidence>
<dbReference type="AlphaFoldDB" id="A0A5C5VEI2"/>
<accession>A0A5C5VEI2</accession>
<dbReference type="Gene3D" id="3.40.50.1240">
    <property type="entry name" value="Phosphoglycerate mutase-like"/>
    <property type="match status" value="1"/>
</dbReference>
<name>A0A5C5VEI2_9BACT</name>
<dbReference type="EMBL" id="SIHJ01000001">
    <property type="protein sequence ID" value="TWT37056.1"/>
    <property type="molecule type" value="Genomic_DNA"/>
</dbReference>
<gene>
    <name evidence="1" type="ORF">KOR34_20030</name>
</gene>
<evidence type="ECO:0000313" key="2">
    <source>
        <dbReference type="Proteomes" id="UP000316714"/>
    </source>
</evidence>
<protein>
    <submittedName>
        <fullName evidence="1">Phosphohistidine phosphatase</fullName>
    </submittedName>
</protein>
<dbReference type="InterPro" id="IPR029033">
    <property type="entry name" value="His_PPase_superfam"/>
</dbReference>
<dbReference type="InterPro" id="IPR013078">
    <property type="entry name" value="His_Pase_superF_clade-1"/>
</dbReference>
<dbReference type="OrthoDB" id="280692at2"/>
<proteinExistence type="predicted"/>
<sequence>MFLYLARHAWAGEFGDSRWPDDSLRELTPEGAERYARVVQTLVDRGFAPERIATSPYTRCAQTAEIIARGVPGSPPIEEHDALAPGGDFTGLLEWTAACGGADVCWVGHNPDMELLTFSLLGGRGAGVRFAKGAVAAIRMELPSGAGEPFSAGRLYWHVTAKMLGL</sequence>
<dbReference type="Proteomes" id="UP000316714">
    <property type="component" value="Unassembled WGS sequence"/>
</dbReference>
<dbReference type="Pfam" id="PF00300">
    <property type="entry name" value="His_Phos_1"/>
    <property type="match status" value="1"/>
</dbReference>
<reference evidence="1 2" key="1">
    <citation type="submission" date="2019-02" db="EMBL/GenBank/DDBJ databases">
        <title>Deep-cultivation of Planctomycetes and their phenomic and genomic characterization uncovers novel biology.</title>
        <authorList>
            <person name="Wiegand S."/>
            <person name="Jogler M."/>
            <person name="Boedeker C."/>
            <person name="Pinto D."/>
            <person name="Vollmers J."/>
            <person name="Rivas-Marin E."/>
            <person name="Kohn T."/>
            <person name="Peeters S.H."/>
            <person name="Heuer A."/>
            <person name="Rast P."/>
            <person name="Oberbeckmann S."/>
            <person name="Bunk B."/>
            <person name="Jeske O."/>
            <person name="Meyerdierks A."/>
            <person name="Storesund J.E."/>
            <person name="Kallscheuer N."/>
            <person name="Luecker S."/>
            <person name="Lage O.M."/>
            <person name="Pohl T."/>
            <person name="Merkel B.J."/>
            <person name="Hornburger P."/>
            <person name="Mueller R.-W."/>
            <person name="Bruemmer F."/>
            <person name="Labrenz M."/>
            <person name="Spormann A.M."/>
            <person name="Op Den Camp H."/>
            <person name="Overmann J."/>
            <person name="Amann R."/>
            <person name="Jetten M.S.M."/>
            <person name="Mascher T."/>
            <person name="Medema M.H."/>
            <person name="Devos D.P."/>
            <person name="Kaster A.-K."/>
            <person name="Ovreas L."/>
            <person name="Rohde M."/>
            <person name="Galperin M.Y."/>
            <person name="Jogler C."/>
        </authorList>
    </citation>
    <scope>NUCLEOTIDE SEQUENCE [LARGE SCALE GENOMIC DNA]</scope>
    <source>
        <strain evidence="1 2">KOR34</strain>
    </source>
</reference>
<comment type="caution">
    <text evidence="1">The sequence shown here is derived from an EMBL/GenBank/DDBJ whole genome shotgun (WGS) entry which is preliminary data.</text>
</comment>
<dbReference type="CDD" id="cd07067">
    <property type="entry name" value="HP_PGM_like"/>
    <property type="match status" value="1"/>
</dbReference>
<organism evidence="1 2">
    <name type="scientific">Posidoniimonas corsicana</name>
    <dbReference type="NCBI Taxonomy" id="1938618"/>
    <lineage>
        <taxon>Bacteria</taxon>
        <taxon>Pseudomonadati</taxon>
        <taxon>Planctomycetota</taxon>
        <taxon>Planctomycetia</taxon>
        <taxon>Pirellulales</taxon>
        <taxon>Lacipirellulaceae</taxon>
        <taxon>Posidoniimonas</taxon>
    </lineage>
</organism>